<feature type="compositionally biased region" description="Basic and acidic residues" evidence="1">
    <location>
        <begin position="74"/>
        <end position="99"/>
    </location>
</feature>
<gene>
    <name evidence="2" type="ORF">EVAR_24741_1</name>
</gene>
<proteinExistence type="predicted"/>
<accession>A0A4C1VC65</accession>
<reference evidence="2 3" key="1">
    <citation type="journal article" date="2019" name="Commun. Biol.">
        <title>The bagworm genome reveals a unique fibroin gene that provides high tensile strength.</title>
        <authorList>
            <person name="Kono N."/>
            <person name="Nakamura H."/>
            <person name="Ohtoshi R."/>
            <person name="Tomita M."/>
            <person name="Numata K."/>
            <person name="Arakawa K."/>
        </authorList>
    </citation>
    <scope>NUCLEOTIDE SEQUENCE [LARGE SCALE GENOMIC DNA]</scope>
</reference>
<evidence type="ECO:0000313" key="2">
    <source>
        <dbReference type="EMBL" id="GBP36738.1"/>
    </source>
</evidence>
<dbReference type="AlphaFoldDB" id="A0A4C1VC65"/>
<dbReference type="Proteomes" id="UP000299102">
    <property type="component" value="Unassembled WGS sequence"/>
</dbReference>
<feature type="region of interest" description="Disordered" evidence="1">
    <location>
        <begin position="135"/>
        <end position="155"/>
    </location>
</feature>
<sequence length="180" mass="20904">MDTSSRRRRCGHYFGFARGSARVDLEWIHSFTFFLTDHVVSYDPELDSDFDPSFGSGFDIDTGAGGDGAPIGRQRPERELRGIAPRHLSERGRRDTEYPRRDLPAATQFSYYLYIFRYSDLDFGEHPILCRRRKPAAGNENDTGNEVESETKTGKDLKLKSRTWSKIEIETKREIVRYRR</sequence>
<evidence type="ECO:0000256" key="1">
    <source>
        <dbReference type="SAM" id="MobiDB-lite"/>
    </source>
</evidence>
<comment type="caution">
    <text evidence="2">The sequence shown here is derived from an EMBL/GenBank/DDBJ whole genome shotgun (WGS) entry which is preliminary data.</text>
</comment>
<feature type="region of interest" description="Disordered" evidence="1">
    <location>
        <begin position="60"/>
        <end position="99"/>
    </location>
</feature>
<keyword evidence="3" id="KW-1185">Reference proteome</keyword>
<evidence type="ECO:0000313" key="3">
    <source>
        <dbReference type="Proteomes" id="UP000299102"/>
    </source>
</evidence>
<name>A0A4C1VC65_EUMVA</name>
<organism evidence="2 3">
    <name type="scientific">Eumeta variegata</name>
    <name type="common">Bagworm moth</name>
    <name type="synonym">Eumeta japonica</name>
    <dbReference type="NCBI Taxonomy" id="151549"/>
    <lineage>
        <taxon>Eukaryota</taxon>
        <taxon>Metazoa</taxon>
        <taxon>Ecdysozoa</taxon>
        <taxon>Arthropoda</taxon>
        <taxon>Hexapoda</taxon>
        <taxon>Insecta</taxon>
        <taxon>Pterygota</taxon>
        <taxon>Neoptera</taxon>
        <taxon>Endopterygota</taxon>
        <taxon>Lepidoptera</taxon>
        <taxon>Glossata</taxon>
        <taxon>Ditrysia</taxon>
        <taxon>Tineoidea</taxon>
        <taxon>Psychidae</taxon>
        <taxon>Oiketicinae</taxon>
        <taxon>Eumeta</taxon>
    </lineage>
</organism>
<protein>
    <submittedName>
        <fullName evidence="2">Uncharacterized protein</fullName>
    </submittedName>
</protein>
<dbReference type="EMBL" id="BGZK01000322">
    <property type="protein sequence ID" value="GBP36738.1"/>
    <property type="molecule type" value="Genomic_DNA"/>
</dbReference>